<sequence>MEIFNIVVLCIVSMLIVSILRRTQKEIAIVITVIFGVLVFILVVDKLAYIVEKITEMSTKISYANTYIKTLLKMTGIALISEYTASVCKDSGEKAIARKLEFAGKILILFLSLPLILGLFEVILKFLK</sequence>
<feature type="transmembrane region" description="Helical" evidence="1">
    <location>
        <begin position="6"/>
        <end position="21"/>
    </location>
</feature>
<dbReference type="RefSeq" id="WP_127351639.1">
    <property type="nucleotide sequence ID" value="NZ_CP034791.1"/>
</dbReference>
<evidence type="ECO:0000313" key="3">
    <source>
        <dbReference type="Proteomes" id="UP000282930"/>
    </source>
</evidence>
<dbReference type="Proteomes" id="UP000282930">
    <property type="component" value="Chromosome"/>
</dbReference>
<dbReference type="AlphaFoldDB" id="A0A3T0D516"/>
<feature type="transmembrane region" description="Helical" evidence="1">
    <location>
        <begin position="106"/>
        <end position="127"/>
    </location>
</feature>
<reference evidence="2 3" key="1">
    <citation type="submission" date="2018-12" db="EMBL/GenBank/DDBJ databases">
        <title>Genome sequence from the cellulolytic species, Caldicellulosiruptor changbaiensis.</title>
        <authorList>
            <person name="Blumer-Schuette S.E."/>
            <person name="Mendoza C."/>
        </authorList>
    </citation>
    <scope>NUCLEOTIDE SEQUENCE [LARGE SCALE GENOMIC DNA]</scope>
    <source>
        <strain evidence="2 3">CBS-Z</strain>
    </source>
</reference>
<protein>
    <submittedName>
        <fullName evidence="2">Stage III sporulation protein AD</fullName>
    </submittedName>
</protein>
<keyword evidence="1" id="KW-1133">Transmembrane helix</keyword>
<gene>
    <name evidence="2" type="primary">spoIIIAD</name>
    <name evidence="2" type="ORF">ELD05_05480</name>
</gene>
<feature type="transmembrane region" description="Helical" evidence="1">
    <location>
        <begin position="28"/>
        <end position="51"/>
    </location>
</feature>
<evidence type="ECO:0000256" key="1">
    <source>
        <dbReference type="SAM" id="Phobius"/>
    </source>
</evidence>
<keyword evidence="3" id="KW-1185">Reference proteome</keyword>
<dbReference type="Pfam" id="PF06686">
    <property type="entry name" value="SpoIIIAC"/>
    <property type="match status" value="2"/>
</dbReference>
<name>A0A3T0D516_9FIRM</name>
<dbReference type="NCBIfam" id="TIGR02849">
    <property type="entry name" value="spore_III_AD"/>
    <property type="match status" value="1"/>
</dbReference>
<organism evidence="2 3">
    <name type="scientific">Caldicellulosiruptor changbaiensis</name>
    <dbReference type="NCBI Taxonomy" id="1222016"/>
    <lineage>
        <taxon>Bacteria</taxon>
        <taxon>Bacillati</taxon>
        <taxon>Bacillota</taxon>
        <taxon>Bacillota incertae sedis</taxon>
        <taxon>Caldicellulosiruptorales</taxon>
        <taxon>Caldicellulosiruptoraceae</taxon>
        <taxon>Caldicellulosiruptor</taxon>
    </lineage>
</organism>
<accession>A0A3T0D516</accession>
<proteinExistence type="predicted"/>
<keyword evidence="1" id="KW-0812">Transmembrane</keyword>
<dbReference type="KEGG" id="ccha:ELD05_05480"/>
<evidence type="ECO:0000313" key="2">
    <source>
        <dbReference type="EMBL" id="AZT90139.1"/>
    </source>
</evidence>
<dbReference type="EMBL" id="CP034791">
    <property type="protein sequence ID" value="AZT90139.1"/>
    <property type="molecule type" value="Genomic_DNA"/>
</dbReference>
<keyword evidence="1" id="KW-0472">Membrane</keyword>
<dbReference type="InterPro" id="IPR014211">
    <property type="entry name" value="Spore_III_AD"/>
</dbReference>
<dbReference type="InterPro" id="IPR025664">
    <property type="entry name" value="Spore_III_AC/AD"/>
</dbReference>